<evidence type="ECO:0000256" key="1">
    <source>
        <dbReference type="ARBA" id="ARBA00007447"/>
    </source>
</evidence>
<dbReference type="InParanoid" id="A0A0C2XA29"/>
<dbReference type="STRING" id="946122.A0A0C2XA29"/>
<keyword evidence="6" id="KW-1185">Reference proteome</keyword>
<dbReference type="HOGENOM" id="CLU_038846_1_0_1"/>
<keyword evidence="3" id="KW-0645">Protease</keyword>
<dbReference type="InterPro" id="IPR021109">
    <property type="entry name" value="Peptidase_aspartic_dom_sf"/>
</dbReference>
<reference evidence="5 6" key="1">
    <citation type="submission" date="2014-04" db="EMBL/GenBank/DDBJ databases">
        <title>Evolutionary Origins and Diversification of the Mycorrhizal Mutualists.</title>
        <authorList>
            <consortium name="DOE Joint Genome Institute"/>
            <consortium name="Mycorrhizal Genomics Consortium"/>
            <person name="Kohler A."/>
            <person name="Kuo A."/>
            <person name="Nagy L.G."/>
            <person name="Floudas D."/>
            <person name="Copeland A."/>
            <person name="Barry K.W."/>
            <person name="Cichocki N."/>
            <person name="Veneault-Fourrey C."/>
            <person name="LaButti K."/>
            <person name="Lindquist E.A."/>
            <person name="Lipzen A."/>
            <person name="Lundell T."/>
            <person name="Morin E."/>
            <person name="Murat C."/>
            <person name="Riley R."/>
            <person name="Ohm R."/>
            <person name="Sun H."/>
            <person name="Tunlid A."/>
            <person name="Henrissat B."/>
            <person name="Grigoriev I.V."/>
            <person name="Hibbett D.S."/>
            <person name="Martin F."/>
        </authorList>
    </citation>
    <scope>NUCLEOTIDE SEQUENCE [LARGE SCALE GENOMIC DNA]</scope>
    <source>
        <strain evidence="5 6">Koide BX008</strain>
    </source>
</reference>
<accession>A0A0C2XA29</accession>
<evidence type="ECO:0000313" key="6">
    <source>
        <dbReference type="Proteomes" id="UP000054549"/>
    </source>
</evidence>
<evidence type="ECO:0000256" key="3">
    <source>
        <dbReference type="RuleBase" id="RU000454"/>
    </source>
</evidence>
<organism evidence="5 6">
    <name type="scientific">Amanita muscaria (strain Koide BX008)</name>
    <dbReference type="NCBI Taxonomy" id="946122"/>
    <lineage>
        <taxon>Eukaryota</taxon>
        <taxon>Fungi</taxon>
        <taxon>Dikarya</taxon>
        <taxon>Basidiomycota</taxon>
        <taxon>Agaricomycotina</taxon>
        <taxon>Agaricomycetes</taxon>
        <taxon>Agaricomycetidae</taxon>
        <taxon>Agaricales</taxon>
        <taxon>Pluteineae</taxon>
        <taxon>Amanitaceae</taxon>
        <taxon>Amanita</taxon>
    </lineage>
</organism>
<proteinExistence type="inferred from homology"/>
<protein>
    <recommendedName>
        <fullName evidence="4">Peptidase A1 domain-containing protein</fullName>
    </recommendedName>
</protein>
<keyword evidence="3" id="KW-0378">Hydrolase</keyword>
<dbReference type="GO" id="GO:0004190">
    <property type="term" value="F:aspartic-type endopeptidase activity"/>
    <property type="evidence" value="ECO:0007669"/>
    <property type="project" value="UniProtKB-KW"/>
</dbReference>
<dbReference type="PROSITE" id="PS00141">
    <property type="entry name" value="ASP_PROTEASE"/>
    <property type="match status" value="1"/>
</dbReference>
<dbReference type="OrthoDB" id="660550at2759"/>
<name>A0A0C2XA29_AMAMK</name>
<feature type="domain" description="Peptidase A1" evidence="4">
    <location>
        <begin position="1"/>
        <end position="177"/>
    </location>
</feature>
<dbReference type="InterPro" id="IPR001461">
    <property type="entry name" value="Aspartic_peptidase_A1"/>
</dbReference>
<comment type="similarity">
    <text evidence="1 3">Belongs to the peptidase A1 family.</text>
</comment>
<dbReference type="InterPro" id="IPR001969">
    <property type="entry name" value="Aspartic_peptidase_AS"/>
</dbReference>
<dbReference type="PROSITE" id="PS51767">
    <property type="entry name" value="PEPTIDASE_A1"/>
    <property type="match status" value="1"/>
</dbReference>
<evidence type="ECO:0000259" key="4">
    <source>
        <dbReference type="PROSITE" id="PS51767"/>
    </source>
</evidence>
<evidence type="ECO:0000313" key="5">
    <source>
        <dbReference type="EMBL" id="KIL65638.1"/>
    </source>
</evidence>
<dbReference type="PANTHER" id="PTHR47966">
    <property type="entry name" value="BETA-SITE APP-CLEAVING ENZYME, ISOFORM A-RELATED"/>
    <property type="match status" value="1"/>
</dbReference>
<dbReference type="Proteomes" id="UP000054549">
    <property type="component" value="Unassembled WGS sequence"/>
</dbReference>
<dbReference type="InterPro" id="IPR033121">
    <property type="entry name" value="PEPTIDASE_A1"/>
</dbReference>
<dbReference type="Gene3D" id="2.40.70.10">
    <property type="entry name" value="Acid Proteases"/>
    <property type="match status" value="1"/>
</dbReference>
<evidence type="ECO:0000256" key="2">
    <source>
        <dbReference type="ARBA" id="ARBA00022750"/>
    </source>
</evidence>
<dbReference type="Pfam" id="PF00026">
    <property type="entry name" value="Asp"/>
    <property type="match status" value="1"/>
</dbReference>
<dbReference type="EMBL" id="KN818241">
    <property type="protein sequence ID" value="KIL65638.1"/>
    <property type="molecule type" value="Genomic_DNA"/>
</dbReference>
<dbReference type="AlphaFoldDB" id="A0A0C2XA29"/>
<gene>
    <name evidence="5" type="ORF">M378DRAFT_10743</name>
</gene>
<dbReference type="PRINTS" id="PR00792">
    <property type="entry name" value="PEPSIN"/>
</dbReference>
<dbReference type="PANTHER" id="PTHR47966:SF51">
    <property type="entry name" value="BETA-SITE APP-CLEAVING ENZYME, ISOFORM A-RELATED"/>
    <property type="match status" value="1"/>
</dbReference>
<keyword evidence="2 3" id="KW-0064">Aspartyl protease</keyword>
<sequence>MIRRSHALTGGVDYTKFIGLIHYAPLTSTSPASRYWGVDQTITYGSSPILSKAAGIVDTGTTLILIATDAFNLYQTATGGVLDNNVGLLSITPSQYSALKNLDFNINGKTYSLTPNGQIWPRSLNSVIGGSSSSIYLIVADMGTPTIGKGLDFINGQKFLERFYTVYDTTNKQIGFAITPYTTATSN</sequence>
<dbReference type="SUPFAM" id="SSF50630">
    <property type="entry name" value="Acid proteases"/>
    <property type="match status" value="1"/>
</dbReference>
<dbReference type="GO" id="GO:0006508">
    <property type="term" value="P:proteolysis"/>
    <property type="evidence" value="ECO:0007669"/>
    <property type="project" value="UniProtKB-KW"/>
</dbReference>